<protein>
    <submittedName>
        <fullName evidence="1">Uncharacterized protein</fullName>
    </submittedName>
</protein>
<evidence type="ECO:0000313" key="2">
    <source>
        <dbReference type="Proteomes" id="UP001185012"/>
    </source>
</evidence>
<proteinExistence type="predicted"/>
<reference evidence="1 2" key="1">
    <citation type="submission" date="2023-07" db="EMBL/GenBank/DDBJ databases">
        <title>Genomic Encyclopedia of Type Strains, Phase IV (KMG-IV): sequencing the most valuable type-strain genomes for metagenomic binning, comparative biology and taxonomic classification.</title>
        <authorList>
            <person name="Goeker M."/>
        </authorList>
    </citation>
    <scope>NUCLEOTIDE SEQUENCE [LARGE SCALE GENOMIC DNA]</scope>
    <source>
        <strain evidence="1 2">DSM 45903</strain>
    </source>
</reference>
<name>A0ABU1IJD9_9BACL</name>
<dbReference type="Proteomes" id="UP001185012">
    <property type="component" value="Unassembled WGS sequence"/>
</dbReference>
<sequence>MGYWIVELSNGQPALITDDLSITPDSILAGAGPGSDYGEQEKLLDEILSGISNNVFGDWNDFLTG</sequence>
<gene>
    <name evidence="1" type="ORF">JOE21_000102</name>
</gene>
<evidence type="ECO:0000313" key="1">
    <source>
        <dbReference type="EMBL" id="MDR6224114.1"/>
    </source>
</evidence>
<organism evidence="1 2">
    <name type="scientific">Desmospora profundinema</name>
    <dbReference type="NCBI Taxonomy" id="1571184"/>
    <lineage>
        <taxon>Bacteria</taxon>
        <taxon>Bacillati</taxon>
        <taxon>Bacillota</taxon>
        <taxon>Bacilli</taxon>
        <taxon>Bacillales</taxon>
        <taxon>Thermoactinomycetaceae</taxon>
        <taxon>Desmospora</taxon>
    </lineage>
</organism>
<dbReference type="RefSeq" id="WP_309860938.1">
    <property type="nucleotide sequence ID" value="NZ_JAVDQG010000001.1"/>
</dbReference>
<accession>A0ABU1IJD9</accession>
<comment type="caution">
    <text evidence="1">The sequence shown here is derived from an EMBL/GenBank/DDBJ whole genome shotgun (WGS) entry which is preliminary data.</text>
</comment>
<keyword evidence="2" id="KW-1185">Reference proteome</keyword>
<dbReference type="EMBL" id="JAVDQG010000001">
    <property type="protein sequence ID" value="MDR6224114.1"/>
    <property type="molecule type" value="Genomic_DNA"/>
</dbReference>